<accession>E1RFQ6</accession>
<dbReference type="eggNOG" id="arCOG11546">
    <property type="taxonomic scope" value="Archaea"/>
</dbReference>
<gene>
    <name evidence="1" type="ordered locus">Mpet_2617</name>
</gene>
<dbReference type="HOGENOM" id="CLU_971859_0_0_2"/>
<evidence type="ECO:0000313" key="1">
    <source>
        <dbReference type="EMBL" id="ADN37360.1"/>
    </source>
</evidence>
<organism evidence="1 2">
    <name type="scientific">Methanolacinia petrolearia (strain DSM 11571 / OCM 486 / SEBR 4847)</name>
    <name type="common">Methanoplanus petrolearius</name>
    <dbReference type="NCBI Taxonomy" id="679926"/>
    <lineage>
        <taxon>Archaea</taxon>
        <taxon>Methanobacteriati</taxon>
        <taxon>Methanobacteriota</taxon>
        <taxon>Stenosarchaea group</taxon>
        <taxon>Methanomicrobia</taxon>
        <taxon>Methanomicrobiales</taxon>
        <taxon>Methanomicrobiaceae</taxon>
        <taxon>Methanolacinia</taxon>
    </lineage>
</organism>
<name>E1RFQ6_METP4</name>
<dbReference type="KEGG" id="mpi:Mpet_2617"/>
<dbReference type="RefSeq" id="WP_013330533.1">
    <property type="nucleotide sequence ID" value="NC_014507.1"/>
</dbReference>
<protein>
    <submittedName>
        <fullName evidence="1">Uncharacterized protein</fullName>
    </submittedName>
</protein>
<dbReference type="Proteomes" id="UP000006565">
    <property type="component" value="Chromosome"/>
</dbReference>
<dbReference type="GeneID" id="9745110"/>
<reference evidence="1 2" key="1">
    <citation type="journal article" date="2010" name="Stand. Genomic Sci.">
        <title>Complete genome sequence of Methanoplanus petrolearius type strain (SEBR 4847).</title>
        <authorList>
            <person name="Brambilla E."/>
            <person name="Djao O.D."/>
            <person name="Daligault H."/>
            <person name="Lapidus A."/>
            <person name="Lucas S."/>
            <person name="Hammon N."/>
            <person name="Nolan M."/>
            <person name="Tice H."/>
            <person name="Cheng J.F."/>
            <person name="Han C."/>
            <person name="Tapia R."/>
            <person name="Goodwin L."/>
            <person name="Pitluck S."/>
            <person name="Liolios K."/>
            <person name="Ivanova N."/>
            <person name="Mavromatis K."/>
            <person name="Mikhailova N."/>
            <person name="Pati A."/>
            <person name="Chen A."/>
            <person name="Palaniappan K."/>
            <person name="Land M."/>
            <person name="Hauser L."/>
            <person name="Chang Y.J."/>
            <person name="Jeffries C.D."/>
            <person name="Rohde M."/>
            <person name="Spring S."/>
            <person name="Sikorski J."/>
            <person name="Goker M."/>
            <person name="Woyke T."/>
            <person name="Bristow J."/>
            <person name="Eisen J.A."/>
            <person name="Markowitz V."/>
            <person name="Hugenholtz P."/>
            <person name="Kyrpides N.C."/>
            <person name="Klenk H.P."/>
        </authorList>
    </citation>
    <scope>NUCLEOTIDE SEQUENCE [LARGE SCALE GENOMIC DNA]</scope>
    <source>
        <strain evidence="2">DSM 11571 / OCM 486 / SEBR 4847</strain>
    </source>
</reference>
<dbReference type="STRING" id="679926.Mpet_2617"/>
<keyword evidence="2" id="KW-1185">Reference proteome</keyword>
<evidence type="ECO:0000313" key="2">
    <source>
        <dbReference type="Proteomes" id="UP000006565"/>
    </source>
</evidence>
<dbReference type="OrthoDB" id="118053at2157"/>
<dbReference type="EMBL" id="CP002117">
    <property type="protein sequence ID" value="ADN37360.1"/>
    <property type="molecule type" value="Genomic_DNA"/>
</dbReference>
<sequence length="286" mass="30837" precursor="true">MRLGYFKRALLVVLILIFTCVFSASAVLLETTVSGEVTKINEADNVIKLHTNEVWNGESWVMYSVTSLDKQDLTGSVPDGDIFDYLQTGDIIQGTFTGDEVSTVIFVTVARVERPDSSSRYLSDSWGDPSLLVSPFFNNFKISYEMTADCNECTGSVCTADSSDVSVSQGWQGQNYLTETTMVPGEKYIFTSPEGCQSELAVTFVEGQASADVCSRALVEGPQPFSDFAIHVVQKGTETGVTVTPSSTITETVTTSATKQPEATQSPGFSVAVVVIGIMAALCLRK</sequence>
<proteinExistence type="predicted"/>
<dbReference type="AlphaFoldDB" id="E1RFQ6"/>